<sequence>MADNKFLPKLSQNLLEILDDEEYYDVTIEVGNDPYKNDGSLTHIKLPNILPEIFQIILKYIYGGKLSLEEYDASYIVKILIAANELSLQELIPHSQSFLIENQANWIEQNFIAVYQTSFENDCFLVLQKFCTELMTKQPEKFFNSPDFTSIPEKTLVSLIQRDNFQMNGIQVWEYVLKWGLAQNSGLPSDPKNFSKDDFNVLKNTLHQCIPFIKFFSLSSKEFLDRVLPYKKVLPKELYKELLKIFLNHDYRPTEHQTISEDSSSKVDSNKRVELIPKVDSISIDSKIITSQHAELISKWIDRLGITDEAKNLYEFKLILRASQNNYVASSIFDDKSNTVIIIKVKDSDEILGGYNPIKWNSVGFGTTNNSFIFSFMNNKNIEDSLLSRVKDKEHAINYREKLGSFGESDLILYGNYSIFEKFWSYSKGSCEKISYEKPIRKTKDTFDIERYEVFQIIFNCK</sequence>
<feature type="domain" description="TLDc" evidence="1">
    <location>
        <begin position="287"/>
        <end position="458"/>
    </location>
</feature>
<dbReference type="PANTHER" id="PTHR45774:SF3">
    <property type="entry name" value="BTB (POZ) DOMAIN-CONTAINING 2B-RELATED"/>
    <property type="match status" value="1"/>
</dbReference>
<name>A0A2Z6RX61_9GLOM</name>
<evidence type="ECO:0000313" key="2">
    <source>
        <dbReference type="EMBL" id="GBB96636.1"/>
    </source>
</evidence>
<dbReference type="AlphaFoldDB" id="A0A2Z6RX61"/>
<proteinExistence type="predicted"/>
<organism evidence="2 3">
    <name type="scientific">Rhizophagus clarus</name>
    <dbReference type="NCBI Taxonomy" id="94130"/>
    <lineage>
        <taxon>Eukaryota</taxon>
        <taxon>Fungi</taxon>
        <taxon>Fungi incertae sedis</taxon>
        <taxon>Mucoromycota</taxon>
        <taxon>Glomeromycotina</taxon>
        <taxon>Glomeromycetes</taxon>
        <taxon>Glomerales</taxon>
        <taxon>Glomeraceae</taxon>
        <taxon>Rhizophagus</taxon>
    </lineage>
</organism>
<keyword evidence="3" id="KW-1185">Reference proteome</keyword>
<protein>
    <recommendedName>
        <fullName evidence="1">TLDc domain-containing protein</fullName>
    </recommendedName>
</protein>
<dbReference type="PANTHER" id="PTHR45774">
    <property type="entry name" value="BTB/POZ DOMAIN-CONTAINING"/>
    <property type="match status" value="1"/>
</dbReference>
<dbReference type="Gene3D" id="1.25.40.420">
    <property type="match status" value="1"/>
</dbReference>
<comment type="caution">
    <text evidence="2">The sequence shown here is derived from an EMBL/GenBank/DDBJ whole genome shotgun (WGS) entry which is preliminary data.</text>
</comment>
<dbReference type="Pfam" id="PF00651">
    <property type="entry name" value="BTB"/>
    <property type="match status" value="1"/>
</dbReference>
<dbReference type="CDD" id="cd18186">
    <property type="entry name" value="BTB_POZ_ZBTB_KLHL-like"/>
    <property type="match status" value="1"/>
</dbReference>
<dbReference type="InterPro" id="IPR000210">
    <property type="entry name" value="BTB/POZ_dom"/>
</dbReference>
<dbReference type="InterPro" id="IPR011333">
    <property type="entry name" value="SKP1/BTB/POZ_sf"/>
</dbReference>
<reference evidence="2 3" key="1">
    <citation type="submission" date="2017-11" db="EMBL/GenBank/DDBJ databases">
        <title>The genome of Rhizophagus clarus HR1 reveals common genetic basis of auxotrophy among arbuscular mycorrhizal fungi.</title>
        <authorList>
            <person name="Kobayashi Y."/>
        </authorList>
    </citation>
    <scope>NUCLEOTIDE SEQUENCE [LARGE SCALE GENOMIC DNA]</scope>
    <source>
        <strain evidence="2 3">HR1</strain>
    </source>
</reference>
<gene>
    <name evidence="2" type="ORF">RclHR1_00280028</name>
</gene>
<dbReference type="SUPFAM" id="SSF54695">
    <property type="entry name" value="POZ domain"/>
    <property type="match status" value="1"/>
</dbReference>
<dbReference type="Pfam" id="PF07534">
    <property type="entry name" value="TLD"/>
    <property type="match status" value="1"/>
</dbReference>
<dbReference type="PROSITE" id="PS51886">
    <property type="entry name" value="TLDC"/>
    <property type="match status" value="1"/>
</dbReference>
<evidence type="ECO:0000313" key="3">
    <source>
        <dbReference type="Proteomes" id="UP000247702"/>
    </source>
</evidence>
<dbReference type="Gene3D" id="3.30.710.10">
    <property type="entry name" value="Potassium Channel Kv1.1, Chain A"/>
    <property type="match status" value="1"/>
</dbReference>
<dbReference type="EMBL" id="BEXD01002001">
    <property type="protein sequence ID" value="GBB96636.1"/>
    <property type="molecule type" value="Genomic_DNA"/>
</dbReference>
<dbReference type="InterPro" id="IPR006571">
    <property type="entry name" value="TLDc_dom"/>
</dbReference>
<evidence type="ECO:0000259" key="1">
    <source>
        <dbReference type="PROSITE" id="PS51886"/>
    </source>
</evidence>
<accession>A0A2Z6RX61</accession>
<dbReference type="Proteomes" id="UP000247702">
    <property type="component" value="Unassembled WGS sequence"/>
</dbReference>